<dbReference type="InterPro" id="IPR050595">
    <property type="entry name" value="Bact_response_regulator"/>
</dbReference>
<dbReference type="SUPFAM" id="SSF52172">
    <property type="entry name" value="CheY-like"/>
    <property type="match status" value="1"/>
</dbReference>
<keyword evidence="5" id="KW-1185">Reference proteome</keyword>
<protein>
    <submittedName>
        <fullName evidence="4">Response regulator receiver domain-containing protein</fullName>
    </submittedName>
</protein>
<dbReference type="InterPro" id="IPR011006">
    <property type="entry name" value="CheY-like_superfamily"/>
</dbReference>
<dbReference type="InterPro" id="IPR001789">
    <property type="entry name" value="Sig_transdc_resp-reg_receiver"/>
</dbReference>
<evidence type="ECO:0000256" key="1">
    <source>
        <dbReference type="ARBA" id="ARBA00022553"/>
    </source>
</evidence>
<evidence type="ECO:0000313" key="4">
    <source>
        <dbReference type="EMBL" id="SHL09386.1"/>
    </source>
</evidence>
<dbReference type="GO" id="GO:0000160">
    <property type="term" value="P:phosphorelay signal transduction system"/>
    <property type="evidence" value="ECO:0007669"/>
    <property type="project" value="InterPro"/>
</dbReference>
<dbReference type="PANTHER" id="PTHR44591">
    <property type="entry name" value="STRESS RESPONSE REGULATOR PROTEIN 1"/>
    <property type="match status" value="1"/>
</dbReference>
<organism evidence="4 5">
    <name type="scientific">Roseovarius pacificus</name>
    <dbReference type="NCBI Taxonomy" id="337701"/>
    <lineage>
        <taxon>Bacteria</taxon>
        <taxon>Pseudomonadati</taxon>
        <taxon>Pseudomonadota</taxon>
        <taxon>Alphaproteobacteria</taxon>
        <taxon>Rhodobacterales</taxon>
        <taxon>Roseobacteraceae</taxon>
        <taxon>Roseovarius</taxon>
    </lineage>
</organism>
<reference evidence="4 5" key="1">
    <citation type="submission" date="2016-11" db="EMBL/GenBank/DDBJ databases">
        <authorList>
            <person name="Jaros S."/>
            <person name="Januszkiewicz K."/>
            <person name="Wedrychowicz H."/>
        </authorList>
    </citation>
    <scope>NUCLEOTIDE SEQUENCE [LARGE SCALE GENOMIC DNA]</scope>
    <source>
        <strain evidence="4 5">DSM 29589</strain>
    </source>
</reference>
<evidence type="ECO:0000259" key="3">
    <source>
        <dbReference type="PROSITE" id="PS50110"/>
    </source>
</evidence>
<evidence type="ECO:0000256" key="2">
    <source>
        <dbReference type="PROSITE-ProRule" id="PRU00169"/>
    </source>
</evidence>
<feature type="domain" description="Response regulatory" evidence="3">
    <location>
        <begin position="2"/>
        <end position="121"/>
    </location>
</feature>
<dbReference type="RefSeq" id="WP_073032455.1">
    <property type="nucleotide sequence ID" value="NZ_BMLR01000001.1"/>
</dbReference>
<dbReference type="EMBL" id="FRBR01000001">
    <property type="protein sequence ID" value="SHL09386.1"/>
    <property type="molecule type" value="Genomic_DNA"/>
</dbReference>
<feature type="modified residue" description="4-aspartylphosphate" evidence="2">
    <location>
        <position position="54"/>
    </location>
</feature>
<dbReference type="OrthoDB" id="7326651at2"/>
<gene>
    <name evidence="4" type="ORF">SAMN05444398_101566</name>
</gene>
<sequence length="362" mass="41090">MKILAVDDDESILEILRHVLGGTGYHEVETARSAKHALETISDEQRFFDCFLIDIQMPSMDGVDLTGLIRQTPGYRHKPVLMLTAMEDKHYLDRAFAAGATDYITKPFDFLELRARLHEAQRLTHDKLHHDFWPNMDETMAQPGTQPGSGQVGDRTGESGALIDYAEFENYLIALGRRKACKAILIAFKIRHSRRDFPKHSPESLAIMVPDVAISVQQALSGHLSSLSYRGDGTFVCVLEKPLNAFRDEIEDMINTRIASLPRQDRKSSVRVVAGDQVSLKTISPQNLFKLLWHAVDSVEQRHLSANEFVSISKRFLSRALLSDEQRRLDQKAYRSVLKETLPEVNDTQWHQRLAARKTRTG</sequence>
<accession>A0A1M6XTZ4</accession>
<proteinExistence type="predicted"/>
<dbReference type="STRING" id="337701.SAMN05444398_101566"/>
<dbReference type="PANTHER" id="PTHR44591:SF3">
    <property type="entry name" value="RESPONSE REGULATORY DOMAIN-CONTAINING PROTEIN"/>
    <property type="match status" value="1"/>
</dbReference>
<dbReference type="SMART" id="SM00448">
    <property type="entry name" value="REC"/>
    <property type="match status" value="1"/>
</dbReference>
<dbReference type="PROSITE" id="PS50110">
    <property type="entry name" value="RESPONSE_REGULATORY"/>
    <property type="match status" value="1"/>
</dbReference>
<dbReference type="Pfam" id="PF00072">
    <property type="entry name" value="Response_reg"/>
    <property type="match status" value="1"/>
</dbReference>
<dbReference type="Proteomes" id="UP000183974">
    <property type="component" value="Unassembled WGS sequence"/>
</dbReference>
<dbReference type="Gene3D" id="3.40.50.2300">
    <property type="match status" value="1"/>
</dbReference>
<dbReference type="AlphaFoldDB" id="A0A1M6XTZ4"/>
<name>A0A1M6XTZ4_9RHOB</name>
<keyword evidence="1 2" id="KW-0597">Phosphoprotein</keyword>
<evidence type="ECO:0000313" key="5">
    <source>
        <dbReference type="Proteomes" id="UP000183974"/>
    </source>
</evidence>